<keyword evidence="1" id="KW-1133">Transmembrane helix</keyword>
<dbReference type="AlphaFoldDB" id="A0A3F3Q016"/>
<keyword evidence="2" id="KW-0732">Signal</keyword>
<evidence type="ECO:0000313" key="4">
    <source>
        <dbReference type="Proteomes" id="UP000253729"/>
    </source>
</evidence>
<dbReference type="Proteomes" id="UP000253729">
    <property type="component" value="Unassembled WGS sequence"/>
</dbReference>
<reference evidence="3 4" key="1">
    <citation type="submission" date="2018-07" db="EMBL/GenBank/DDBJ databases">
        <title>The genomes of Aspergillus section Nigri reveals drivers in fungal speciation.</title>
        <authorList>
            <consortium name="DOE Joint Genome Institute"/>
            <person name="Vesth T.C."/>
            <person name="Nybo J."/>
            <person name="Theobald S."/>
            <person name="Brandl J."/>
            <person name="Frisvad J.C."/>
            <person name="Nielsen K.F."/>
            <person name="Lyhne E.K."/>
            <person name="Kogle M.E."/>
            <person name="Kuo A."/>
            <person name="Riley R."/>
            <person name="Clum A."/>
            <person name="Nolan M."/>
            <person name="Lipzen A."/>
            <person name="Salamov A."/>
            <person name="Henrissat B."/>
            <person name="Wiebenga A."/>
            <person name="De vries R.P."/>
            <person name="Grigoriev I.V."/>
            <person name="Mortensen U.H."/>
            <person name="Andersen M.R."/>
            <person name="Baker S.E."/>
        </authorList>
    </citation>
    <scope>NUCLEOTIDE SEQUENCE [LARGE SCALE GENOMIC DNA]</scope>
    <source>
        <strain evidence="3 4">CBS 139.54b</strain>
    </source>
</reference>
<sequence>MKGYNWCPCWLHPLQVVLAVECMLLMQPPIKALEYRKPSSSNFFPSVSVEVQMSAWLGYLVIIAIPFCHRILLSPCHMQDSRQFARLKGLWRH</sequence>
<feature type="chain" id="PRO_5017552739" evidence="2">
    <location>
        <begin position="20"/>
        <end position="93"/>
    </location>
</feature>
<name>A0A3F3Q016_9EURO</name>
<keyword evidence="1" id="KW-0472">Membrane</keyword>
<dbReference type="EMBL" id="KZ852050">
    <property type="protein sequence ID" value="RDH32471.1"/>
    <property type="molecule type" value="Genomic_DNA"/>
</dbReference>
<proteinExistence type="predicted"/>
<feature type="transmembrane region" description="Helical" evidence="1">
    <location>
        <begin position="56"/>
        <end position="73"/>
    </location>
</feature>
<evidence type="ECO:0000256" key="1">
    <source>
        <dbReference type="SAM" id="Phobius"/>
    </source>
</evidence>
<evidence type="ECO:0000256" key="2">
    <source>
        <dbReference type="SAM" id="SignalP"/>
    </source>
</evidence>
<evidence type="ECO:0000313" key="3">
    <source>
        <dbReference type="EMBL" id="RDH32471.1"/>
    </source>
</evidence>
<dbReference type="GeneID" id="38144087"/>
<keyword evidence="4" id="KW-1185">Reference proteome</keyword>
<organism evidence="3 4">
    <name type="scientific">Aspergillus welwitschiae</name>
    <dbReference type="NCBI Taxonomy" id="1341132"/>
    <lineage>
        <taxon>Eukaryota</taxon>
        <taxon>Fungi</taxon>
        <taxon>Dikarya</taxon>
        <taxon>Ascomycota</taxon>
        <taxon>Pezizomycotina</taxon>
        <taxon>Eurotiomycetes</taxon>
        <taxon>Eurotiomycetidae</taxon>
        <taxon>Eurotiales</taxon>
        <taxon>Aspergillaceae</taxon>
        <taxon>Aspergillus</taxon>
        <taxon>Aspergillus subgen. Circumdati</taxon>
    </lineage>
</organism>
<protein>
    <submittedName>
        <fullName evidence="3">Uncharacterized protein</fullName>
    </submittedName>
</protein>
<keyword evidence="1" id="KW-0812">Transmembrane</keyword>
<accession>A0A3F3Q016</accession>
<dbReference type="RefSeq" id="XP_026625493.1">
    <property type="nucleotide sequence ID" value="XM_026775731.1"/>
</dbReference>
<feature type="signal peptide" evidence="2">
    <location>
        <begin position="1"/>
        <end position="19"/>
    </location>
</feature>
<gene>
    <name evidence="3" type="ORF">BDQ94DRAFT_42397</name>
</gene>